<dbReference type="PRINTS" id="PR01657">
    <property type="entry name" value="MCMFAMILY"/>
</dbReference>
<evidence type="ECO:0000256" key="2">
    <source>
        <dbReference type="ARBA" id="ARBA00022741"/>
    </source>
</evidence>
<evidence type="ECO:0000256" key="3">
    <source>
        <dbReference type="ARBA" id="ARBA00022840"/>
    </source>
</evidence>
<dbReference type="InterPro" id="IPR000523">
    <property type="entry name" value="Mg_chelatse_chII-like_cat_dom"/>
</dbReference>
<dbReference type="InterPro" id="IPR027417">
    <property type="entry name" value="P-loop_NTPase"/>
</dbReference>
<dbReference type="Gene3D" id="3.30.230.10">
    <property type="match status" value="1"/>
</dbReference>
<accession>A0A2J6WRP7</accession>
<comment type="similarity">
    <text evidence="1">Belongs to the Mg-chelatase subunits D/I family. ComM subfamily.</text>
</comment>
<dbReference type="InterPro" id="IPR014721">
    <property type="entry name" value="Ribsml_uS5_D2-typ_fold_subgr"/>
</dbReference>
<protein>
    <submittedName>
        <fullName evidence="5">Magnesium chelatase</fullName>
    </submittedName>
</protein>
<organism evidence="5 6">
    <name type="scientific">Calditerrivibrio nitroreducens</name>
    <dbReference type="NCBI Taxonomy" id="477976"/>
    <lineage>
        <taxon>Bacteria</taxon>
        <taxon>Pseudomonadati</taxon>
        <taxon>Deferribacterota</taxon>
        <taxon>Deferribacteres</taxon>
        <taxon>Deferribacterales</taxon>
        <taxon>Calditerrivibrionaceae</taxon>
    </lineage>
</organism>
<dbReference type="InterPro" id="IPR025158">
    <property type="entry name" value="Mg_chelat-rel_C"/>
</dbReference>
<dbReference type="Pfam" id="PF01078">
    <property type="entry name" value="Mg_chelatase"/>
    <property type="match status" value="1"/>
</dbReference>
<dbReference type="SMART" id="SM00382">
    <property type="entry name" value="AAA"/>
    <property type="match status" value="1"/>
</dbReference>
<evidence type="ECO:0000313" key="6">
    <source>
        <dbReference type="Proteomes" id="UP000242881"/>
    </source>
</evidence>
<dbReference type="SUPFAM" id="SSF54211">
    <property type="entry name" value="Ribosomal protein S5 domain 2-like"/>
    <property type="match status" value="1"/>
</dbReference>
<dbReference type="InterPro" id="IPR020568">
    <property type="entry name" value="Ribosomal_Su5_D2-typ_SF"/>
</dbReference>
<gene>
    <name evidence="5" type="ORF">C0187_00180</name>
</gene>
<dbReference type="Pfam" id="PF13541">
    <property type="entry name" value="ChlI"/>
    <property type="match status" value="1"/>
</dbReference>
<reference evidence="5 6" key="1">
    <citation type="submission" date="2018-01" db="EMBL/GenBank/DDBJ databases">
        <title>Metagenomic assembled genomes from two thermal pools in the Uzon Caldera, Kamchatka, Russia.</title>
        <authorList>
            <person name="Wilkins L."/>
            <person name="Ettinger C."/>
        </authorList>
    </citation>
    <scope>NUCLEOTIDE SEQUENCE [LARGE SCALE GENOMIC DNA]</scope>
    <source>
        <strain evidence="5">ZAV-05</strain>
    </source>
</reference>
<proteinExistence type="inferred from homology"/>
<dbReference type="Proteomes" id="UP000242881">
    <property type="component" value="Unassembled WGS sequence"/>
</dbReference>
<evidence type="ECO:0000259" key="4">
    <source>
        <dbReference type="PROSITE" id="PS50051"/>
    </source>
</evidence>
<dbReference type="AlphaFoldDB" id="A0A2J6WRP7"/>
<keyword evidence="3" id="KW-0067">ATP-binding</keyword>
<dbReference type="PROSITE" id="PS50051">
    <property type="entry name" value="MCM_2"/>
    <property type="match status" value="1"/>
</dbReference>
<evidence type="ECO:0000256" key="1">
    <source>
        <dbReference type="ARBA" id="ARBA00006354"/>
    </source>
</evidence>
<dbReference type="Gene3D" id="3.40.50.300">
    <property type="entry name" value="P-loop containing nucleotide triphosphate hydrolases"/>
    <property type="match status" value="1"/>
</dbReference>
<dbReference type="GO" id="GO:0005524">
    <property type="term" value="F:ATP binding"/>
    <property type="evidence" value="ECO:0007669"/>
    <property type="project" value="UniProtKB-KW"/>
</dbReference>
<dbReference type="InterPro" id="IPR003593">
    <property type="entry name" value="AAA+_ATPase"/>
</dbReference>
<dbReference type="InterPro" id="IPR001208">
    <property type="entry name" value="MCM_dom"/>
</dbReference>
<dbReference type="GO" id="GO:0003677">
    <property type="term" value="F:DNA binding"/>
    <property type="evidence" value="ECO:0007669"/>
    <property type="project" value="InterPro"/>
</dbReference>
<sequence length="511" mass="56832">MFSKVLTFHLVGIDAVLVDVEVDIREMGLPSFTVVGLAEGAVKESKERVKSALKNLNFNFFSKPITLNLAPADIKKDGSHFDLPIAIGLIAAAGFITKDLSNTVFVGELSLDGDLRGVNGVLPMTLSALNSGIKNIIVPYDNGQEAAIVDGINVYGFKNISEVVGFLVGDIDGERFKIEKSQNEDDRLLYDVDFMDVKGQFLARRAAEIAASGMHNMLMIGSPGSGKTMIAKRIPTILPPMSLEESIETTKIHSVAGILKNKGRLVRERYFSSIHHTTSDIALIGGTRDARPGAISIAHNGVLFLDEFLEFKRAVLEVLRQPMEDGVITVSRANRTVTYPAKFMLVAACNPCPCGFYGDPVKQCVCSEMQVKRYRSRLSGPLMDRIDIHVHVASLNFDELSSIPNGESSETIRKRVEKVHLIQRERFKKDKIYFNSQMSEKHIKKYCQLNQDSISLLEKVNKKYHFSARSYSKILKVARTIADMDDADGIETKHIMEAVKFRITDQWTNEL</sequence>
<keyword evidence="2" id="KW-0547">Nucleotide-binding</keyword>
<dbReference type="InterPro" id="IPR004482">
    <property type="entry name" value="Mg_chelat-rel"/>
</dbReference>
<dbReference type="NCBIfam" id="TIGR00368">
    <property type="entry name" value="YifB family Mg chelatase-like AAA ATPase"/>
    <property type="match status" value="1"/>
</dbReference>
<comment type="caution">
    <text evidence="5">The sequence shown here is derived from an EMBL/GenBank/DDBJ whole genome shotgun (WGS) entry which is preliminary data.</text>
</comment>
<dbReference type="SUPFAM" id="SSF52540">
    <property type="entry name" value="P-loop containing nucleoside triphosphate hydrolases"/>
    <property type="match status" value="1"/>
</dbReference>
<dbReference type="Pfam" id="PF13335">
    <property type="entry name" value="Mg_chelatase_C"/>
    <property type="match status" value="1"/>
</dbReference>
<feature type="domain" description="MCM C-terminal AAA(+) ATPase" evidence="4">
    <location>
        <begin position="293"/>
        <end position="351"/>
    </location>
</feature>
<evidence type="ECO:0000313" key="5">
    <source>
        <dbReference type="EMBL" id="PMP73066.1"/>
    </source>
</evidence>
<dbReference type="InterPro" id="IPR045006">
    <property type="entry name" value="CHLI-like"/>
</dbReference>
<name>A0A2J6WRP7_9BACT</name>
<dbReference type="PANTHER" id="PTHR32039:SF7">
    <property type="entry name" value="COMPETENCE PROTEIN COMM"/>
    <property type="match status" value="1"/>
</dbReference>
<dbReference type="EMBL" id="PNIN01000002">
    <property type="protein sequence ID" value="PMP73066.1"/>
    <property type="molecule type" value="Genomic_DNA"/>
</dbReference>
<dbReference type="PANTHER" id="PTHR32039">
    <property type="entry name" value="MAGNESIUM-CHELATASE SUBUNIT CHLI"/>
    <property type="match status" value="1"/>
</dbReference>